<dbReference type="EMBL" id="LGAV01000006">
    <property type="protein sequence ID" value="KOS13412.1"/>
    <property type="molecule type" value="Genomic_DNA"/>
</dbReference>
<accession>A0A0M9VNI9</accession>
<keyword evidence="13" id="KW-0648">Protein biosynthesis</keyword>
<feature type="compositionally biased region" description="Basic and acidic residues" evidence="10">
    <location>
        <begin position="39"/>
        <end position="49"/>
    </location>
</feature>
<keyword evidence="6" id="KW-0804">Transcription</keyword>
<dbReference type="PANTHER" id="PTHR10445:SF0">
    <property type="entry name" value="GENERAL TRANSCRIPTION FACTOR IIF SUBUNIT 2"/>
    <property type="match status" value="1"/>
</dbReference>
<dbReference type="InterPro" id="IPR011039">
    <property type="entry name" value="TFIIF_interaction"/>
</dbReference>
<evidence type="ECO:0000256" key="3">
    <source>
        <dbReference type="ARBA" id="ARBA00021453"/>
    </source>
</evidence>
<dbReference type="GO" id="GO:0006367">
    <property type="term" value="P:transcription initiation at RNA polymerase II promoter"/>
    <property type="evidence" value="ECO:0007669"/>
    <property type="project" value="InterPro"/>
</dbReference>
<dbReference type="InterPro" id="IPR040504">
    <property type="entry name" value="TFIIF_beta_N"/>
</dbReference>
<dbReference type="Gene3D" id="1.10.10.10">
    <property type="entry name" value="Winged helix-like DNA-binding domain superfamily/Winged helix DNA-binding domain"/>
    <property type="match status" value="1"/>
</dbReference>
<keyword evidence="14" id="KW-1185">Reference proteome</keyword>
<dbReference type="PANTHER" id="PTHR10445">
    <property type="entry name" value="GENERAL TRANSCRIPTION FACTOR IIF SUBUNIT 2"/>
    <property type="match status" value="1"/>
</dbReference>
<feature type="region of interest" description="Disordered" evidence="10">
    <location>
        <begin position="372"/>
        <end position="402"/>
    </location>
</feature>
<feature type="domain" description="TFIIF beta subunit HTH" evidence="11">
    <location>
        <begin position="307"/>
        <end position="370"/>
    </location>
</feature>
<comment type="subcellular location">
    <subcellularLocation>
        <location evidence="1">Nucleus</location>
    </subcellularLocation>
</comment>
<protein>
    <recommendedName>
        <fullName evidence="3">Transcription initiation factor IIF subunit beta</fullName>
    </recommendedName>
    <alternativeName>
        <fullName evidence="9">TFIIF medium subunit</fullName>
    </alternativeName>
    <alternativeName>
        <fullName evidence="8">TFIIF-beta</fullName>
    </alternativeName>
</protein>
<keyword evidence="4" id="KW-0805">Transcription regulation</keyword>
<keyword evidence="7" id="KW-0539">Nucleus</keyword>
<evidence type="ECO:0000256" key="8">
    <source>
        <dbReference type="ARBA" id="ARBA00081473"/>
    </source>
</evidence>
<dbReference type="GO" id="GO:0003677">
    <property type="term" value="F:DNA binding"/>
    <property type="evidence" value="ECO:0007669"/>
    <property type="project" value="UniProtKB-KW"/>
</dbReference>
<evidence type="ECO:0000313" key="13">
    <source>
        <dbReference type="EMBL" id="KOS13412.1"/>
    </source>
</evidence>
<name>A0A0M9VNI9_9BASI</name>
<dbReference type="GO" id="GO:0005674">
    <property type="term" value="C:transcription factor TFIIF complex"/>
    <property type="evidence" value="ECO:0007669"/>
    <property type="project" value="InterPro"/>
</dbReference>
<dbReference type="Pfam" id="PF17683">
    <property type="entry name" value="TFIIF_beta_N"/>
    <property type="match status" value="1"/>
</dbReference>
<evidence type="ECO:0000259" key="11">
    <source>
        <dbReference type="Pfam" id="PF02270"/>
    </source>
</evidence>
<dbReference type="VEuPathDB" id="FungiDB:Malapachy_0181"/>
<dbReference type="InterPro" id="IPR036388">
    <property type="entry name" value="WH-like_DNA-bd_sf"/>
</dbReference>
<dbReference type="Pfam" id="PF02270">
    <property type="entry name" value="TFIIF_beta"/>
    <property type="match status" value="1"/>
</dbReference>
<feature type="domain" description="TFIIF beta subunit N-terminal" evidence="12">
    <location>
        <begin position="63"/>
        <end position="215"/>
    </location>
</feature>
<sequence>MDNGKAGDDEAPQPSPVMSQFEDLEAITEPTPEPSTSALRHDNPNRELSPEPDQDLNTSRGTHQVWLVKVPKFLIDGWSRIQQDDLRLGTVRVYDPDESGQQKMELLLPEAPLPAIPVEDLSARAEFANIPRHYDMRLTSTTQETYEKNLYAFQEEVLDDDDVASELGVDEDIVMNDLSDSKRPRSSGPARLSTKRKRLTYLTGTVTNETALQPQRTTTQTTADSKNLVKGGVSRSLLTPEYREILRQRRMDASKPKRTVIMMDDMDAGSNNMLAAGVGKGHIKNRAANIVMAASQARSKEAPEKFARMPRNELLDLLFSLFDRYKHWSLKRLREETQQPYVYLREVLASIADQHHNGPYAGSWSLKREYSEGQRTSTSTTATGGTSSINKDAPKEDFDDVV</sequence>
<comment type="similarity">
    <text evidence="2">Belongs to the TFIIF beta subunit family.</text>
</comment>
<dbReference type="RefSeq" id="XP_017991044.1">
    <property type="nucleotide sequence ID" value="XM_018134713.1"/>
</dbReference>
<dbReference type="GeneID" id="28726588"/>
<organism evidence="13 14">
    <name type="scientific">Malassezia pachydermatis</name>
    <dbReference type="NCBI Taxonomy" id="77020"/>
    <lineage>
        <taxon>Eukaryota</taxon>
        <taxon>Fungi</taxon>
        <taxon>Dikarya</taxon>
        <taxon>Basidiomycota</taxon>
        <taxon>Ustilaginomycotina</taxon>
        <taxon>Malasseziomycetes</taxon>
        <taxon>Malasseziales</taxon>
        <taxon>Malasseziaceae</taxon>
        <taxon>Malassezia</taxon>
    </lineage>
</organism>
<dbReference type="Proteomes" id="UP000037751">
    <property type="component" value="Unassembled WGS sequence"/>
</dbReference>
<dbReference type="InterPro" id="IPR003196">
    <property type="entry name" value="TFIIF_beta"/>
</dbReference>
<dbReference type="InterPro" id="IPR040450">
    <property type="entry name" value="TFIIF_beta_HTH"/>
</dbReference>
<evidence type="ECO:0000256" key="2">
    <source>
        <dbReference type="ARBA" id="ARBA00009543"/>
    </source>
</evidence>
<evidence type="ECO:0000256" key="10">
    <source>
        <dbReference type="SAM" id="MobiDB-lite"/>
    </source>
</evidence>
<evidence type="ECO:0000256" key="6">
    <source>
        <dbReference type="ARBA" id="ARBA00023163"/>
    </source>
</evidence>
<evidence type="ECO:0000256" key="5">
    <source>
        <dbReference type="ARBA" id="ARBA00023125"/>
    </source>
</evidence>
<dbReference type="SUPFAM" id="SSF46785">
    <property type="entry name" value="Winged helix' DNA-binding domain"/>
    <property type="match status" value="1"/>
</dbReference>
<dbReference type="InterPro" id="IPR036390">
    <property type="entry name" value="WH_DNA-bd_sf"/>
</dbReference>
<feature type="region of interest" description="Disordered" evidence="10">
    <location>
        <begin position="1"/>
        <end position="60"/>
    </location>
</feature>
<keyword evidence="5" id="KW-0238">DNA-binding</keyword>
<feature type="compositionally biased region" description="Low complexity" evidence="10">
    <location>
        <begin position="376"/>
        <end position="388"/>
    </location>
</feature>
<keyword evidence="13" id="KW-0396">Initiation factor</keyword>
<evidence type="ECO:0000256" key="7">
    <source>
        <dbReference type="ARBA" id="ARBA00023242"/>
    </source>
</evidence>
<gene>
    <name evidence="13" type="ORF">Malapachy_0181</name>
</gene>
<dbReference type="SUPFAM" id="SSF50916">
    <property type="entry name" value="Rap30/74 interaction domains"/>
    <property type="match status" value="1"/>
</dbReference>
<evidence type="ECO:0000256" key="1">
    <source>
        <dbReference type="ARBA" id="ARBA00004123"/>
    </source>
</evidence>
<dbReference type="FunFam" id="1.10.10.10:FF:000035">
    <property type="entry name" value="General transcription factor IIF subunit 2"/>
    <property type="match status" value="1"/>
</dbReference>
<feature type="region of interest" description="Disordered" evidence="10">
    <location>
        <begin position="175"/>
        <end position="195"/>
    </location>
</feature>
<proteinExistence type="inferred from homology"/>
<comment type="caution">
    <text evidence="13">The sequence shown here is derived from an EMBL/GenBank/DDBJ whole genome shotgun (WGS) entry which is preliminary data.</text>
</comment>
<evidence type="ECO:0000256" key="9">
    <source>
        <dbReference type="ARBA" id="ARBA00081863"/>
    </source>
</evidence>
<dbReference type="OrthoDB" id="449280at2759"/>
<dbReference type="STRING" id="77020.A0A0M9VNI9"/>
<dbReference type="AlphaFoldDB" id="A0A0M9VNI9"/>
<reference evidence="13 14" key="1">
    <citation type="submission" date="2015-07" db="EMBL/GenBank/DDBJ databases">
        <title>Draft Genome Sequence of Malassezia furfur CBS1878 and Malassezia pachydermatis CBS1879.</title>
        <authorList>
            <person name="Triana S."/>
            <person name="Ohm R."/>
            <person name="Gonzalez A."/>
            <person name="DeCock H."/>
            <person name="Restrepo S."/>
            <person name="Celis A."/>
        </authorList>
    </citation>
    <scope>NUCLEOTIDE SEQUENCE [LARGE SCALE GENOMIC DNA]</scope>
    <source>
        <strain evidence="13 14">CBS 1879</strain>
    </source>
</reference>
<dbReference type="GO" id="GO:0003743">
    <property type="term" value="F:translation initiation factor activity"/>
    <property type="evidence" value="ECO:0007669"/>
    <property type="project" value="UniProtKB-KW"/>
</dbReference>
<evidence type="ECO:0000256" key="4">
    <source>
        <dbReference type="ARBA" id="ARBA00023015"/>
    </source>
</evidence>
<dbReference type="CDD" id="cd07980">
    <property type="entry name" value="TFIIF_beta"/>
    <property type="match status" value="1"/>
</dbReference>
<evidence type="ECO:0000313" key="14">
    <source>
        <dbReference type="Proteomes" id="UP000037751"/>
    </source>
</evidence>
<evidence type="ECO:0000259" key="12">
    <source>
        <dbReference type="Pfam" id="PF17683"/>
    </source>
</evidence>